<evidence type="ECO:0000313" key="2">
    <source>
        <dbReference type="Proteomes" id="UP000658278"/>
    </source>
</evidence>
<dbReference type="Proteomes" id="UP000658278">
    <property type="component" value="Unassembled WGS sequence"/>
</dbReference>
<comment type="caution">
    <text evidence="1">The sequence shown here is derived from an EMBL/GenBank/DDBJ whole genome shotgun (WGS) entry which is preliminary data.</text>
</comment>
<protein>
    <submittedName>
        <fullName evidence="1">Uncharacterized protein</fullName>
    </submittedName>
</protein>
<dbReference type="AlphaFoldDB" id="A0A934RAW7"/>
<sequence>MRIFGILMACATLIGAQEEATDGEEAEKVPKRSVRLLAVGNAPPYRQEVRDGIRYELPPPPGSVPPRELTLVRQNEEEIQELGAFRVQLGRISGALEIREGVGTLQLRGEGGVPWASVNCPESGDFMVLLWRDPAVGDWSKPRMKIVEDPREAGTVRFLNVSRQAVALVVDGRRRALRPLQGWVTELGGAEPVSFQLGLVGADGGLEREMSVALEQSADESTLVIVSDADGQRARRPLKITRLRERVRE</sequence>
<accession>A0A934RAW7</accession>
<keyword evidence="2" id="KW-1185">Reference proteome</keyword>
<evidence type="ECO:0000313" key="1">
    <source>
        <dbReference type="EMBL" id="MBK1828329.1"/>
    </source>
</evidence>
<reference evidence="1" key="1">
    <citation type="submission" date="2021-01" db="EMBL/GenBank/DDBJ databases">
        <title>Modified the classification status of verrucomicrobia.</title>
        <authorList>
            <person name="Feng X."/>
        </authorList>
    </citation>
    <scope>NUCLEOTIDE SEQUENCE</scope>
    <source>
        <strain evidence="1">KCTC 22201</strain>
    </source>
</reference>
<gene>
    <name evidence="1" type="ORF">JIN81_14945</name>
</gene>
<organism evidence="1 2">
    <name type="scientific">Haloferula rosea</name>
    <dbReference type="NCBI Taxonomy" id="490093"/>
    <lineage>
        <taxon>Bacteria</taxon>
        <taxon>Pseudomonadati</taxon>
        <taxon>Verrucomicrobiota</taxon>
        <taxon>Verrucomicrobiia</taxon>
        <taxon>Verrucomicrobiales</taxon>
        <taxon>Verrucomicrobiaceae</taxon>
        <taxon>Haloferula</taxon>
    </lineage>
</organism>
<proteinExistence type="predicted"/>
<name>A0A934RAW7_9BACT</name>
<dbReference type="EMBL" id="JAENII010000012">
    <property type="protein sequence ID" value="MBK1828329.1"/>
    <property type="molecule type" value="Genomic_DNA"/>
</dbReference>
<dbReference type="RefSeq" id="WP_200281543.1">
    <property type="nucleotide sequence ID" value="NZ_JAENII010000012.1"/>
</dbReference>